<dbReference type="RefSeq" id="WP_078754821.1">
    <property type="nucleotide sequence ID" value="NZ_FUXU01000202.1"/>
</dbReference>
<accession>A0A1T4WDL6</accession>
<proteinExistence type="predicted"/>
<gene>
    <name evidence="2" type="ORF">SAMN02745132_04876</name>
</gene>
<evidence type="ECO:0008006" key="4">
    <source>
        <dbReference type="Google" id="ProtNLM"/>
    </source>
</evidence>
<dbReference type="EMBL" id="FUXU01000202">
    <property type="protein sequence ID" value="SKA75015.1"/>
    <property type="molecule type" value="Genomic_DNA"/>
</dbReference>
<dbReference type="OrthoDB" id="9810174at2"/>
<protein>
    <recommendedName>
        <fullName evidence="4">Phage Tail Collar Domain</fullName>
    </recommendedName>
</protein>
<evidence type="ECO:0000313" key="3">
    <source>
        <dbReference type="Proteomes" id="UP000190162"/>
    </source>
</evidence>
<feature type="compositionally biased region" description="Polar residues" evidence="1">
    <location>
        <begin position="1"/>
        <end position="11"/>
    </location>
</feature>
<evidence type="ECO:0000313" key="2">
    <source>
        <dbReference type="EMBL" id="SKA75015.1"/>
    </source>
</evidence>
<organism evidence="2 3">
    <name type="scientific">Enterovibrio nigricans DSM 22720</name>
    <dbReference type="NCBI Taxonomy" id="1121868"/>
    <lineage>
        <taxon>Bacteria</taxon>
        <taxon>Pseudomonadati</taxon>
        <taxon>Pseudomonadota</taxon>
        <taxon>Gammaproteobacteria</taxon>
        <taxon>Vibrionales</taxon>
        <taxon>Vibrionaceae</taxon>
        <taxon>Enterovibrio</taxon>
    </lineage>
</organism>
<sequence length="264" mass="28003">MHYLNNGSQVENVPPLKPRVGTRGYFSESNDNGAPSYPGQDWFNAVIREFQTAATDGGITFDPDRFDHLSRFIQSLGANAVYDGLVGFVLPDSTVQVSPDRAFLADGAEYNRADYSKLWNKVNGTAMLVSQSLINADPETYAANYGDGDGSTTFTLPNYGLRPHLSAGGAFGGVGSTVEDHIQNIVGGFESRRSDSTGGPTITNFSGAFKGVGGTVSGGNLAYGSGSNVFNGAQFDASQVVRTGSYTEVNSSFLNFYIIHGEIA</sequence>
<feature type="region of interest" description="Disordered" evidence="1">
    <location>
        <begin position="1"/>
        <end position="33"/>
    </location>
</feature>
<keyword evidence="3" id="KW-1185">Reference proteome</keyword>
<name>A0A1T4WDL6_9GAMM</name>
<dbReference type="AlphaFoldDB" id="A0A1T4WDL6"/>
<reference evidence="3" key="1">
    <citation type="submission" date="2017-02" db="EMBL/GenBank/DDBJ databases">
        <authorList>
            <person name="Varghese N."/>
            <person name="Submissions S."/>
        </authorList>
    </citation>
    <scope>NUCLEOTIDE SEQUENCE [LARGE SCALE GENOMIC DNA]</scope>
    <source>
        <strain evidence="3">DSM 22720</strain>
    </source>
</reference>
<evidence type="ECO:0000256" key="1">
    <source>
        <dbReference type="SAM" id="MobiDB-lite"/>
    </source>
</evidence>
<dbReference type="SUPFAM" id="SSF88874">
    <property type="entry name" value="Receptor-binding domain of short tail fibre protein gp12"/>
    <property type="match status" value="1"/>
</dbReference>
<dbReference type="Proteomes" id="UP000190162">
    <property type="component" value="Unassembled WGS sequence"/>
</dbReference>